<evidence type="ECO:0000313" key="2">
    <source>
        <dbReference type="EMBL" id="GGI65662.1"/>
    </source>
</evidence>
<reference evidence="2" key="2">
    <citation type="submission" date="2020-09" db="EMBL/GenBank/DDBJ databases">
        <authorList>
            <person name="Sun Q."/>
            <person name="Sedlacek I."/>
        </authorList>
    </citation>
    <scope>NUCLEOTIDE SEQUENCE</scope>
    <source>
        <strain evidence="2">CCM 8433</strain>
    </source>
</reference>
<dbReference type="EMBL" id="BMDT01000005">
    <property type="protein sequence ID" value="GGI65662.1"/>
    <property type="molecule type" value="Genomic_DNA"/>
</dbReference>
<dbReference type="Pfam" id="PF00535">
    <property type="entry name" value="Glycos_transf_2"/>
    <property type="match status" value="1"/>
</dbReference>
<dbReference type="AlphaFoldDB" id="A0A917N6C1"/>
<evidence type="ECO:0000313" key="3">
    <source>
        <dbReference type="Proteomes" id="UP000622610"/>
    </source>
</evidence>
<dbReference type="InterPro" id="IPR001173">
    <property type="entry name" value="Glyco_trans_2-like"/>
</dbReference>
<protein>
    <recommendedName>
        <fullName evidence="1">Glycosyltransferase 2-like domain-containing protein</fullName>
    </recommendedName>
</protein>
<dbReference type="Proteomes" id="UP000622610">
    <property type="component" value="Unassembled WGS sequence"/>
</dbReference>
<dbReference type="InterPro" id="IPR029044">
    <property type="entry name" value="Nucleotide-diphossugar_trans"/>
</dbReference>
<accession>A0A917N6C1</accession>
<organism evidence="2 3">
    <name type="scientific">Enterococcus alcedinis</name>
    <dbReference type="NCBI Taxonomy" id="1274384"/>
    <lineage>
        <taxon>Bacteria</taxon>
        <taxon>Bacillati</taxon>
        <taxon>Bacillota</taxon>
        <taxon>Bacilli</taxon>
        <taxon>Lactobacillales</taxon>
        <taxon>Enterococcaceae</taxon>
        <taxon>Enterococcus</taxon>
    </lineage>
</organism>
<sequence>MEVLVSCMNKSKDLYNEMNIQTNAIIVNQNNDVFSFENHTINNHRCRIFNMIEKGVGLSRNNALMRAKDDILVMADDDEVFVDGYEKIILEAYEKNPKADMIVFDVRIHEGNIINNRVKKNGRVNFFNSLKYGTVTFTFRKKSILKNNIFFSLLFGGGSKYMSGEDSIFISEVLRKGLRVYSCAEVIADVYNDESSWFTGYNAQYLIHRGALFSAINQKMSIFLIIQFALRKRKLFSEYSVRQMVCLMLKGKAEFEQTIN</sequence>
<dbReference type="CDD" id="cd00761">
    <property type="entry name" value="Glyco_tranf_GTA_type"/>
    <property type="match status" value="1"/>
</dbReference>
<reference evidence="2" key="1">
    <citation type="journal article" date="2014" name="Int. J. Syst. Evol. Microbiol.">
        <title>Complete genome sequence of Corynebacterium casei LMG S-19264T (=DSM 44701T), isolated from a smear-ripened cheese.</title>
        <authorList>
            <consortium name="US DOE Joint Genome Institute (JGI-PGF)"/>
            <person name="Walter F."/>
            <person name="Albersmeier A."/>
            <person name="Kalinowski J."/>
            <person name="Ruckert C."/>
        </authorList>
    </citation>
    <scope>NUCLEOTIDE SEQUENCE</scope>
    <source>
        <strain evidence="2">CCM 8433</strain>
    </source>
</reference>
<proteinExistence type="predicted"/>
<name>A0A917N6C1_9ENTE</name>
<evidence type="ECO:0000259" key="1">
    <source>
        <dbReference type="Pfam" id="PF00535"/>
    </source>
</evidence>
<gene>
    <name evidence="2" type="ORF">GCM10011482_13160</name>
</gene>
<feature type="domain" description="Glycosyltransferase 2-like" evidence="1">
    <location>
        <begin position="40"/>
        <end position="132"/>
    </location>
</feature>
<keyword evidence="3" id="KW-1185">Reference proteome</keyword>
<dbReference type="Gene3D" id="3.90.550.10">
    <property type="entry name" value="Spore Coat Polysaccharide Biosynthesis Protein SpsA, Chain A"/>
    <property type="match status" value="1"/>
</dbReference>
<dbReference type="RefSeq" id="WP_188367503.1">
    <property type="nucleotide sequence ID" value="NZ_BMDT01000005.1"/>
</dbReference>
<dbReference type="SUPFAM" id="SSF53448">
    <property type="entry name" value="Nucleotide-diphospho-sugar transferases"/>
    <property type="match status" value="1"/>
</dbReference>
<comment type="caution">
    <text evidence="2">The sequence shown here is derived from an EMBL/GenBank/DDBJ whole genome shotgun (WGS) entry which is preliminary data.</text>
</comment>